<sequence length="62" mass="6964">MRKSDSPKRKRSPRRELSPKRRVEANEGKKADDSEEEKDPGKRPFVAAIMGGPNKSLTNPTT</sequence>
<evidence type="ECO:0000313" key="3">
    <source>
        <dbReference type="Proteomes" id="UP000265520"/>
    </source>
</evidence>
<reference evidence="2 3" key="1">
    <citation type="journal article" date="2018" name="Front. Plant Sci.">
        <title>Red Clover (Trifolium pratense) and Zigzag Clover (T. medium) - A Picture of Genomic Similarities and Differences.</title>
        <authorList>
            <person name="Dluhosova J."/>
            <person name="Istvanek J."/>
            <person name="Nedelnik J."/>
            <person name="Repkova J."/>
        </authorList>
    </citation>
    <scope>NUCLEOTIDE SEQUENCE [LARGE SCALE GENOMIC DNA]</scope>
    <source>
        <strain evidence="3">cv. 10/8</strain>
        <tissue evidence="2">Leaf</tissue>
    </source>
</reference>
<protein>
    <submittedName>
        <fullName evidence="2">Uncharacterized protein</fullName>
    </submittedName>
</protein>
<proteinExistence type="predicted"/>
<feature type="compositionally biased region" description="Basic and acidic residues" evidence="1">
    <location>
        <begin position="14"/>
        <end position="32"/>
    </location>
</feature>
<accession>A0A392RBC8</accession>
<dbReference type="Proteomes" id="UP000265520">
    <property type="component" value="Unassembled WGS sequence"/>
</dbReference>
<dbReference type="AlphaFoldDB" id="A0A392RBC8"/>
<feature type="region of interest" description="Disordered" evidence="1">
    <location>
        <begin position="1"/>
        <end position="62"/>
    </location>
</feature>
<comment type="caution">
    <text evidence="2">The sequence shown here is derived from an EMBL/GenBank/DDBJ whole genome shotgun (WGS) entry which is preliminary data.</text>
</comment>
<dbReference type="EMBL" id="LXQA010204860">
    <property type="protein sequence ID" value="MCI33497.1"/>
    <property type="molecule type" value="Genomic_DNA"/>
</dbReference>
<feature type="non-terminal residue" evidence="2">
    <location>
        <position position="62"/>
    </location>
</feature>
<keyword evidence="3" id="KW-1185">Reference proteome</keyword>
<evidence type="ECO:0000313" key="2">
    <source>
        <dbReference type="EMBL" id="MCI33497.1"/>
    </source>
</evidence>
<evidence type="ECO:0000256" key="1">
    <source>
        <dbReference type="SAM" id="MobiDB-lite"/>
    </source>
</evidence>
<organism evidence="2 3">
    <name type="scientific">Trifolium medium</name>
    <dbReference type="NCBI Taxonomy" id="97028"/>
    <lineage>
        <taxon>Eukaryota</taxon>
        <taxon>Viridiplantae</taxon>
        <taxon>Streptophyta</taxon>
        <taxon>Embryophyta</taxon>
        <taxon>Tracheophyta</taxon>
        <taxon>Spermatophyta</taxon>
        <taxon>Magnoliopsida</taxon>
        <taxon>eudicotyledons</taxon>
        <taxon>Gunneridae</taxon>
        <taxon>Pentapetalae</taxon>
        <taxon>rosids</taxon>
        <taxon>fabids</taxon>
        <taxon>Fabales</taxon>
        <taxon>Fabaceae</taxon>
        <taxon>Papilionoideae</taxon>
        <taxon>50 kb inversion clade</taxon>
        <taxon>NPAAA clade</taxon>
        <taxon>Hologalegina</taxon>
        <taxon>IRL clade</taxon>
        <taxon>Trifolieae</taxon>
        <taxon>Trifolium</taxon>
    </lineage>
</organism>
<name>A0A392RBC8_9FABA</name>